<keyword evidence="5" id="KW-1133">Transmembrane helix</keyword>
<evidence type="ECO:0000256" key="2">
    <source>
        <dbReference type="ARBA" id="ARBA00022448"/>
    </source>
</evidence>
<dbReference type="Proteomes" id="UP000789831">
    <property type="component" value="Unassembled WGS sequence"/>
</dbReference>
<dbReference type="OrthoDB" id="18574at2759"/>
<organism evidence="10 11">
    <name type="scientific">Ambispora gerdemannii</name>
    <dbReference type="NCBI Taxonomy" id="144530"/>
    <lineage>
        <taxon>Eukaryota</taxon>
        <taxon>Fungi</taxon>
        <taxon>Fungi incertae sedis</taxon>
        <taxon>Mucoromycota</taxon>
        <taxon>Glomeromycotina</taxon>
        <taxon>Glomeromycetes</taxon>
        <taxon>Archaeosporales</taxon>
        <taxon>Ambisporaceae</taxon>
        <taxon>Ambispora</taxon>
    </lineage>
</organism>
<dbReference type="EMBL" id="CAJVPL010001422">
    <property type="protein sequence ID" value="CAG8570498.1"/>
    <property type="molecule type" value="Genomic_DNA"/>
</dbReference>
<feature type="repeat" description="Solcar" evidence="8">
    <location>
        <begin position="5"/>
        <end position="102"/>
    </location>
</feature>
<feature type="repeat" description="Solcar" evidence="8">
    <location>
        <begin position="213"/>
        <end position="309"/>
    </location>
</feature>
<dbReference type="InterPro" id="IPR023395">
    <property type="entry name" value="MCP_dom_sf"/>
</dbReference>
<evidence type="ECO:0000256" key="1">
    <source>
        <dbReference type="ARBA" id="ARBA00004225"/>
    </source>
</evidence>
<keyword evidence="6" id="KW-0496">Mitochondrion</keyword>
<evidence type="ECO:0000256" key="7">
    <source>
        <dbReference type="ARBA" id="ARBA00023136"/>
    </source>
</evidence>
<keyword evidence="7 8" id="KW-0472">Membrane</keyword>
<evidence type="ECO:0000313" key="11">
    <source>
        <dbReference type="Proteomes" id="UP000789831"/>
    </source>
</evidence>
<protein>
    <submittedName>
        <fullName evidence="10">1559_t:CDS:1</fullName>
    </submittedName>
</protein>
<keyword evidence="3 8" id="KW-0812">Transmembrane</keyword>
<comment type="similarity">
    <text evidence="9">Belongs to the mitochondrial carrier (TC 2.A.29) family.</text>
</comment>
<dbReference type="AlphaFoldDB" id="A0A9N9G1A2"/>
<dbReference type="GO" id="GO:0031966">
    <property type="term" value="C:mitochondrial membrane"/>
    <property type="evidence" value="ECO:0007669"/>
    <property type="project" value="UniProtKB-SubCell"/>
</dbReference>
<dbReference type="GO" id="GO:0055085">
    <property type="term" value="P:transmembrane transport"/>
    <property type="evidence" value="ECO:0007669"/>
    <property type="project" value="InterPro"/>
</dbReference>
<dbReference type="Gene3D" id="1.50.40.10">
    <property type="entry name" value="Mitochondrial carrier domain"/>
    <property type="match status" value="1"/>
</dbReference>
<evidence type="ECO:0000256" key="5">
    <source>
        <dbReference type="ARBA" id="ARBA00022989"/>
    </source>
</evidence>
<keyword evidence="11" id="KW-1185">Reference proteome</keyword>
<evidence type="ECO:0000256" key="6">
    <source>
        <dbReference type="ARBA" id="ARBA00023128"/>
    </source>
</evidence>
<evidence type="ECO:0000256" key="8">
    <source>
        <dbReference type="PROSITE-ProRule" id="PRU00282"/>
    </source>
</evidence>
<dbReference type="PRINTS" id="PR00926">
    <property type="entry name" value="MITOCARRIER"/>
</dbReference>
<dbReference type="SUPFAM" id="SSF103506">
    <property type="entry name" value="Mitochondrial carrier"/>
    <property type="match status" value="1"/>
</dbReference>
<evidence type="ECO:0000256" key="4">
    <source>
        <dbReference type="ARBA" id="ARBA00022737"/>
    </source>
</evidence>
<evidence type="ECO:0000313" key="10">
    <source>
        <dbReference type="EMBL" id="CAG8570498.1"/>
    </source>
</evidence>
<reference evidence="10" key="1">
    <citation type="submission" date="2021-06" db="EMBL/GenBank/DDBJ databases">
        <authorList>
            <person name="Kallberg Y."/>
            <person name="Tangrot J."/>
            <person name="Rosling A."/>
        </authorList>
    </citation>
    <scope>NUCLEOTIDE SEQUENCE</scope>
    <source>
        <strain evidence="10">MT106</strain>
    </source>
</reference>
<feature type="repeat" description="Solcar" evidence="8">
    <location>
        <begin position="113"/>
        <end position="199"/>
    </location>
</feature>
<keyword evidence="2 9" id="KW-0813">Transport</keyword>
<evidence type="ECO:0000256" key="9">
    <source>
        <dbReference type="RuleBase" id="RU000488"/>
    </source>
</evidence>
<dbReference type="InterPro" id="IPR018108">
    <property type="entry name" value="MCP_transmembrane"/>
</dbReference>
<name>A0A9N9G1A2_9GLOM</name>
<sequence length="315" mass="35285">MAESTNKKYSPTEKSLEYNYRMVVSPLDVVKIRLQLQADTIKREMIVAKEIQKKYNGMFHAFSLIAREEGILSLWKGNLSAQYLYLTYGSVQFLTYHELVKLSSSETMQNILPENAWSFVNGAACGTVASVTTYPFDLLRTRFAAQGNSKKYKTVGQAIKRIYTDEGLRGFYRGVSPTVLQIIPYMGIMFGVRDITKKKIQALGEKGGHLYNLTSFQDTISGAIAGIISKSGVFPMDVVRKRMQIQGPNISNYIILNIPTYGSTWLHCLLEIANTEGFRGLYKGITPAIVKAAPSSAVTFFVYGQMQKFVETLHS</sequence>
<proteinExistence type="inferred from homology"/>
<dbReference type="Pfam" id="PF00153">
    <property type="entry name" value="Mito_carr"/>
    <property type="match status" value="3"/>
</dbReference>
<keyword evidence="4" id="KW-0677">Repeat</keyword>
<accession>A0A9N9G1A2</accession>
<comment type="subcellular location">
    <subcellularLocation>
        <location evidence="1">Mitochondrion membrane</location>
        <topology evidence="1">Multi-pass membrane protein</topology>
    </subcellularLocation>
</comment>
<dbReference type="PROSITE" id="PS50920">
    <property type="entry name" value="SOLCAR"/>
    <property type="match status" value="3"/>
</dbReference>
<evidence type="ECO:0000256" key="3">
    <source>
        <dbReference type="ARBA" id="ARBA00022692"/>
    </source>
</evidence>
<dbReference type="InterPro" id="IPR002067">
    <property type="entry name" value="MCP"/>
</dbReference>
<dbReference type="PANTHER" id="PTHR24089">
    <property type="entry name" value="SOLUTE CARRIER FAMILY 25"/>
    <property type="match status" value="1"/>
</dbReference>
<comment type="caution">
    <text evidence="10">The sequence shown here is derived from an EMBL/GenBank/DDBJ whole genome shotgun (WGS) entry which is preliminary data.</text>
</comment>
<gene>
    <name evidence="10" type="ORF">AGERDE_LOCUS7614</name>
</gene>